<dbReference type="InterPro" id="IPR008772">
    <property type="entry name" value="Phosphonate_metab_PhnH"/>
</dbReference>
<dbReference type="SUPFAM" id="SSF159709">
    <property type="entry name" value="PhnH-like"/>
    <property type="match status" value="1"/>
</dbReference>
<dbReference type="GO" id="GO:0016829">
    <property type="term" value="F:lyase activity"/>
    <property type="evidence" value="ECO:0007669"/>
    <property type="project" value="UniProtKB-KW"/>
</dbReference>
<evidence type="ECO:0000313" key="1">
    <source>
        <dbReference type="EMBL" id="ERN42901.1"/>
    </source>
</evidence>
<keyword evidence="1" id="KW-0456">Lyase</keyword>
<dbReference type="AlphaFoldDB" id="U5DMJ9"/>
<gene>
    <name evidence="1" type="ORF">KR51_00001960</name>
</gene>
<keyword evidence="2" id="KW-1185">Reference proteome</keyword>
<dbReference type="RefSeq" id="WP_022603896.1">
    <property type="nucleotide sequence ID" value="NZ_ASSJ01000004.1"/>
</dbReference>
<dbReference type="OrthoDB" id="154477at2"/>
<accession>U5DMJ9</accession>
<dbReference type="eggNOG" id="COG3625">
    <property type="taxonomic scope" value="Bacteria"/>
</dbReference>
<dbReference type="GO" id="GO:0019634">
    <property type="term" value="P:organic phosphonate metabolic process"/>
    <property type="evidence" value="ECO:0007669"/>
    <property type="project" value="InterPro"/>
</dbReference>
<dbReference type="InParanoid" id="U5DMJ9"/>
<dbReference type="Proteomes" id="UP000016960">
    <property type="component" value="Unassembled WGS sequence"/>
</dbReference>
<dbReference type="NCBIfam" id="TIGR03292">
    <property type="entry name" value="PhnH_redo"/>
    <property type="match status" value="1"/>
</dbReference>
<name>U5DMJ9_9CHRO</name>
<protein>
    <submittedName>
        <fullName evidence="1">Phosphonate C-P lyase system protein PhnH</fullName>
    </submittedName>
</protein>
<organism evidence="1 2">
    <name type="scientific">Rubidibacter lacunae KORDI 51-2</name>
    <dbReference type="NCBI Taxonomy" id="582515"/>
    <lineage>
        <taxon>Bacteria</taxon>
        <taxon>Bacillati</taxon>
        <taxon>Cyanobacteriota</taxon>
        <taxon>Cyanophyceae</taxon>
        <taxon>Oscillatoriophycideae</taxon>
        <taxon>Chroococcales</taxon>
        <taxon>Aphanothecaceae</taxon>
        <taxon>Rubidibacter</taxon>
    </lineage>
</organism>
<sequence>MPTTQLPGFRDPVHDAQRTFRALLDALSRPGIPQTTVSPPHPPELTPSCAAACLTLLDLETQVWLQPGTSEAVRAWLVFHTGCRFTDVSQQSDFALITDASTLPNLDEFYWGSAEYPEASTSLLVQLPTMTGTHAVTLQGPGILETITIQSPLARPFWQQWQAMTQHYPLGLDLWWFAADRVLGLPRTARVNNPHEGV</sequence>
<dbReference type="EMBL" id="ASSJ01000004">
    <property type="protein sequence ID" value="ERN42901.1"/>
    <property type="molecule type" value="Genomic_DNA"/>
</dbReference>
<dbReference type="STRING" id="582515.KR51_00001960"/>
<dbReference type="PIRSF" id="PIRSF020680">
    <property type="entry name" value="PhnH"/>
    <property type="match status" value="1"/>
</dbReference>
<comment type="caution">
    <text evidence="1">The sequence shown here is derived from an EMBL/GenBank/DDBJ whole genome shotgun (WGS) entry which is preliminary data.</text>
</comment>
<dbReference type="InterPro" id="IPR038058">
    <property type="entry name" value="PhnH-like_sp"/>
</dbReference>
<dbReference type="Gene3D" id="3.40.50.11310">
    <property type="entry name" value="Bacterial phosphonate metabolism protein PhnH"/>
    <property type="match status" value="1"/>
</dbReference>
<evidence type="ECO:0000313" key="2">
    <source>
        <dbReference type="Proteomes" id="UP000016960"/>
    </source>
</evidence>
<proteinExistence type="predicted"/>
<reference evidence="1 2" key="1">
    <citation type="submission" date="2013-05" db="EMBL/GenBank/DDBJ databases">
        <title>Draft genome sequence of Rubidibacter lacunae KORDI 51-2.</title>
        <authorList>
            <person name="Choi D.H."/>
            <person name="Noh J.H."/>
            <person name="Kwon K.-K."/>
            <person name="Lee J.-H."/>
            <person name="Ryu J.-Y."/>
        </authorList>
    </citation>
    <scope>NUCLEOTIDE SEQUENCE [LARGE SCALE GENOMIC DNA]</scope>
    <source>
        <strain evidence="1 2">KORDI 51-2</strain>
    </source>
</reference>
<dbReference type="Pfam" id="PF05845">
    <property type="entry name" value="PhnH"/>
    <property type="match status" value="1"/>
</dbReference>